<dbReference type="PANTHER" id="PTHR12205:SF0">
    <property type="entry name" value="CENTROMERE_KINETOCHORE PROTEIN ZW10 HOMOLOG"/>
    <property type="match status" value="1"/>
</dbReference>
<dbReference type="OrthoDB" id="534815at2759"/>
<feature type="domain" description="Centromere/kinetochore protein zw10 C-terminal" evidence="1">
    <location>
        <begin position="170"/>
        <end position="296"/>
    </location>
</feature>
<accession>A0A9W8B1K5</accession>
<dbReference type="GO" id="GO:0006888">
    <property type="term" value="P:endoplasmic reticulum to Golgi vesicle-mediated transport"/>
    <property type="evidence" value="ECO:0007669"/>
    <property type="project" value="TreeGrafter"/>
</dbReference>
<dbReference type="Pfam" id="PF20666">
    <property type="entry name" value="ZW10_C"/>
    <property type="match status" value="1"/>
</dbReference>
<evidence type="ECO:0000259" key="1">
    <source>
        <dbReference type="Pfam" id="PF20666"/>
    </source>
</evidence>
<feature type="non-terminal residue" evidence="2">
    <location>
        <position position="1"/>
    </location>
</feature>
<dbReference type="EMBL" id="JANBQB010001519">
    <property type="protein sequence ID" value="KAJ1971072.1"/>
    <property type="molecule type" value="Genomic_DNA"/>
</dbReference>
<sequence length="341" mass="38203">MMQSTQTGPFAGQSASEACKLLQRFAGYWWPRFWPLLRGNILWRIVPDNVNDLNTFSKDYAPCIAELEKRIIQLGLNSEDGYQLSSFVHNIAHHCHHKRRNHILATARAILLSPDMNTAEITDATERSVFRDGYLSHKGNPSKDPALDGAPAKETLGKRGKETLALHDDFRFPTCRITCQTQTLLELIHQALQESTNNQSADDATRQYLLVRDLLNLFLASAPIRQASQGTASGSFAQTVLLYTDCDYIARHIVVLGRLQRDKWPASLAQVAALGDLIPEFRRVGRNAFKSMTSTQCKLLCQGIVDAASSPGEREDLRFESVEKALRSAIFQLGDWSKAFK</sequence>
<evidence type="ECO:0000313" key="3">
    <source>
        <dbReference type="Proteomes" id="UP001151582"/>
    </source>
</evidence>
<protein>
    <submittedName>
        <fullName evidence="2">Ribosome biogenesis protein ytm1</fullName>
    </submittedName>
</protein>
<dbReference type="AlphaFoldDB" id="A0A9W8B1K5"/>
<reference evidence="2" key="1">
    <citation type="submission" date="2022-07" db="EMBL/GenBank/DDBJ databases">
        <title>Phylogenomic reconstructions and comparative analyses of Kickxellomycotina fungi.</title>
        <authorList>
            <person name="Reynolds N.K."/>
            <person name="Stajich J.E."/>
            <person name="Barry K."/>
            <person name="Grigoriev I.V."/>
            <person name="Crous P."/>
            <person name="Smith M.E."/>
        </authorList>
    </citation>
    <scope>NUCLEOTIDE SEQUENCE</scope>
    <source>
        <strain evidence="2">RSA 567</strain>
    </source>
</reference>
<dbReference type="GO" id="GO:0007094">
    <property type="term" value="P:mitotic spindle assembly checkpoint signaling"/>
    <property type="evidence" value="ECO:0007669"/>
    <property type="project" value="TreeGrafter"/>
</dbReference>
<proteinExistence type="predicted"/>
<organism evidence="2 3">
    <name type="scientific">Dimargaris verticillata</name>
    <dbReference type="NCBI Taxonomy" id="2761393"/>
    <lineage>
        <taxon>Eukaryota</taxon>
        <taxon>Fungi</taxon>
        <taxon>Fungi incertae sedis</taxon>
        <taxon>Zoopagomycota</taxon>
        <taxon>Kickxellomycotina</taxon>
        <taxon>Dimargaritomycetes</taxon>
        <taxon>Dimargaritales</taxon>
        <taxon>Dimargaritaceae</taxon>
        <taxon>Dimargaris</taxon>
    </lineage>
</organism>
<evidence type="ECO:0000313" key="2">
    <source>
        <dbReference type="EMBL" id="KAJ1971072.1"/>
    </source>
</evidence>
<dbReference type="Proteomes" id="UP001151582">
    <property type="component" value="Unassembled WGS sequence"/>
</dbReference>
<gene>
    <name evidence="2" type="primary">YTM1_3</name>
    <name evidence="2" type="ORF">H4R34_005858</name>
</gene>
<dbReference type="GO" id="GO:1990423">
    <property type="term" value="C:RZZ complex"/>
    <property type="evidence" value="ECO:0007669"/>
    <property type="project" value="TreeGrafter"/>
</dbReference>
<keyword evidence="3" id="KW-1185">Reference proteome</keyword>
<name>A0A9W8B1K5_9FUNG</name>
<comment type="caution">
    <text evidence="2">The sequence shown here is derived from an EMBL/GenBank/DDBJ whole genome shotgun (WGS) entry which is preliminary data.</text>
</comment>
<dbReference type="GO" id="GO:0005737">
    <property type="term" value="C:cytoplasm"/>
    <property type="evidence" value="ECO:0007669"/>
    <property type="project" value="GOC"/>
</dbReference>
<dbReference type="PANTHER" id="PTHR12205">
    <property type="entry name" value="CENTROMERE/KINETOCHORE PROTEIN ZW10"/>
    <property type="match status" value="1"/>
</dbReference>
<dbReference type="InterPro" id="IPR048343">
    <property type="entry name" value="ZW10_C"/>
</dbReference>